<evidence type="ECO:0000256" key="4">
    <source>
        <dbReference type="PROSITE-ProRule" id="PRU00335"/>
    </source>
</evidence>
<dbReference type="Gene3D" id="1.10.357.10">
    <property type="entry name" value="Tetracycline Repressor, domain 2"/>
    <property type="match status" value="1"/>
</dbReference>
<dbReference type="SUPFAM" id="SSF48498">
    <property type="entry name" value="Tetracyclin repressor-like, C-terminal domain"/>
    <property type="match status" value="1"/>
</dbReference>
<keyword evidence="1" id="KW-0805">Transcription regulation</keyword>
<dbReference type="Pfam" id="PF19352">
    <property type="entry name" value="TetR_C_38"/>
    <property type="match status" value="1"/>
</dbReference>
<dbReference type="PANTHER" id="PTHR30055">
    <property type="entry name" value="HTH-TYPE TRANSCRIPTIONAL REGULATOR RUTR"/>
    <property type="match status" value="1"/>
</dbReference>
<sequence length="210" mass="22513">MTARASDGRVPGRRGQATRQRLLECTLAMLDTASYRDLKVVDIAREAGTSPATFYQYFTDVDAAIAELAGDMAADGATRLGGLLEGTRWSGEDAEASVRMLVTGFLDFWDANRPLMRVIDLKAAEGEGRIRSTRKDLLAGFSNGLAECVQRKSLPDAPANPWAMASVAVTMLVNVAIQREIFAASEIPDEDMIDAVARLLLAAVTGTTTG</sequence>
<dbReference type="InterPro" id="IPR009057">
    <property type="entry name" value="Homeodomain-like_sf"/>
</dbReference>
<evidence type="ECO:0000313" key="7">
    <source>
        <dbReference type="Proteomes" id="UP000727993"/>
    </source>
</evidence>
<dbReference type="GO" id="GO:0000976">
    <property type="term" value="F:transcription cis-regulatory region binding"/>
    <property type="evidence" value="ECO:0007669"/>
    <property type="project" value="TreeGrafter"/>
</dbReference>
<keyword evidence="3" id="KW-0804">Transcription</keyword>
<dbReference type="AlphaFoldDB" id="A0A936NCL3"/>
<comment type="caution">
    <text evidence="6">The sequence shown here is derived from an EMBL/GenBank/DDBJ whole genome shotgun (WGS) entry which is preliminary data.</text>
</comment>
<dbReference type="Pfam" id="PF00440">
    <property type="entry name" value="TetR_N"/>
    <property type="match status" value="1"/>
</dbReference>
<proteinExistence type="predicted"/>
<dbReference type="Gene3D" id="1.10.10.60">
    <property type="entry name" value="Homeodomain-like"/>
    <property type="match status" value="1"/>
</dbReference>
<dbReference type="GO" id="GO:0003700">
    <property type="term" value="F:DNA-binding transcription factor activity"/>
    <property type="evidence" value="ECO:0007669"/>
    <property type="project" value="TreeGrafter"/>
</dbReference>
<dbReference type="InterPro" id="IPR001647">
    <property type="entry name" value="HTH_TetR"/>
</dbReference>
<evidence type="ECO:0000256" key="3">
    <source>
        <dbReference type="ARBA" id="ARBA00023163"/>
    </source>
</evidence>
<dbReference type="InterPro" id="IPR050109">
    <property type="entry name" value="HTH-type_TetR-like_transc_reg"/>
</dbReference>
<keyword evidence="2 4" id="KW-0238">DNA-binding</keyword>
<evidence type="ECO:0000313" key="6">
    <source>
        <dbReference type="EMBL" id="MBK9297845.1"/>
    </source>
</evidence>
<dbReference type="PANTHER" id="PTHR30055:SF234">
    <property type="entry name" value="HTH-TYPE TRANSCRIPTIONAL REGULATOR BETI"/>
    <property type="match status" value="1"/>
</dbReference>
<dbReference type="InterPro" id="IPR011075">
    <property type="entry name" value="TetR_C"/>
</dbReference>
<reference evidence="6 7" key="1">
    <citation type="submission" date="2020-10" db="EMBL/GenBank/DDBJ databases">
        <title>Connecting structure to function with the recovery of over 1000 high-quality activated sludge metagenome-assembled genomes encoding full-length rRNA genes using long-read sequencing.</title>
        <authorList>
            <person name="Singleton C.M."/>
            <person name="Petriglieri F."/>
            <person name="Kristensen J.M."/>
            <person name="Kirkegaard R.H."/>
            <person name="Michaelsen T.Y."/>
            <person name="Andersen M.H."/>
            <person name="Karst S.M."/>
            <person name="Dueholm M.S."/>
            <person name="Nielsen P.H."/>
            <person name="Albertsen M."/>
        </authorList>
    </citation>
    <scope>NUCLEOTIDE SEQUENCE [LARGE SCALE GENOMIC DNA]</scope>
    <source>
        <strain evidence="6">Lyne_18-Q3-R50-59_MAXAC.006</strain>
    </source>
</reference>
<dbReference type="EMBL" id="JADJZA010000007">
    <property type="protein sequence ID" value="MBK9297845.1"/>
    <property type="molecule type" value="Genomic_DNA"/>
</dbReference>
<evidence type="ECO:0000256" key="1">
    <source>
        <dbReference type="ARBA" id="ARBA00023015"/>
    </source>
</evidence>
<evidence type="ECO:0000259" key="5">
    <source>
        <dbReference type="PROSITE" id="PS50977"/>
    </source>
</evidence>
<dbReference type="Proteomes" id="UP000727993">
    <property type="component" value="Unassembled WGS sequence"/>
</dbReference>
<feature type="domain" description="HTH tetR-type" evidence="5">
    <location>
        <begin position="16"/>
        <end position="76"/>
    </location>
</feature>
<evidence type="ECO:0000256" key="2">
    <source>
        <dbReference type="ARBA" id="ARBA00023125"/>
    </source>
</evidence>
<organism evidence="6 7">
    <name type="scientific">Candidatus Neomicrothrix subdominans</name>
    <dbReference type="NCBI Taxonomy" id="2954438"/>
    <lineage>
        <taxon>Bacteria</taxon>
        <taxon>Bacillati</taxon>
        <taxon>Actinomycetota</taxon>
        <taxon>Acidimicrobiia</taxon>
        <taxon>Acidimicrobiales</taxon>
        <taxon>Microthrixaceae</taxon>
        <taxon>Candidatus Neomicrothrix</taxon>
    </lineage>
</organism>
<gene>
    <name evidence="6" type="ORF">IPN02_13635</name>
</gene>
<dbReference type="PROSITE" id="PS50977">
    <property type="entry name" value="HTH_TETR_2"/>
    <property type="match status" value="1"/>
</dbReference>
<protein>
    <submittedName>
        <fullName evidence="6">TetR/AcrR family transcriptional regulator</fullName>
    </submittedName>
</protein>
<dbReference type="SUPFAM" id="SSF46689">
    <property type="entry name" value="Homeodomain-like"/>
    <property type="match status" value="1"/>
</dbReference>
<name>A0A936NCL3_9ACTN</name>
<feature type="DNA-binding region" description="H-T-H motif" evidence="4">
    <location>
        <begin position="39"/>
        <end position="58"/>
    </location>
</feature>
<accession>A0A936NCL3</accession>
<dbReference type="InterPro" id="IPR036271">
    <property type="entry name" value="Tet_transcr_reg_TetR-rel_C_sf"/>
</dbReference>